<reference evidence="1 2" key="1">
    <citation type="journal article" date="2019" name="Commun. Biol.">
        <title>The bagworm genome reveals a unique fibroin gene that provides high tensile strength.</title>
        <authorList>
            <person name="Kono N."/>
            <person name="Nakamura H."/>
            <person name="Ohtoshi R."/>
            <person name="Tomita M."/>
            <person name="Numata K."/>
            <person name="Arakawa K."/>
        </authorList>
    </citation>
    <scope>NUCLEOTIDE SEQUENCE [LARGE SCALE GENOMIC DNA]</scope>
</reference>
<dbReference type="EMBL" id="BGZK01000179">
    <property type="protein sequence ID" value="GBP26332.1"/>
    <property type="molecule type" value="Genomic_DNA"/>
</dbReference>
<name>A0A4C1UK27_EUMVA</name>
<evidence type="ECO:0000313" key="1">
    <source>
        <dbReference type="EMBL" id="GBP26332.1"/>
    </source>
</evidence>
<dbReference type="AlphaFoldDB" id="A0A4C1UK27"/>
<keyword evidence="2" id="KW-1185">Reference proteome</keyword>
<comment type="caution">
    <text evidence="1">The sequence shown here is derived from an EMBL/GenBank/DDBJ whole genome shotgun (WGS) entry which is preliminary data.</text>
</comment>
<sequence>MAFSRGKLALQLPEILSSRGEGEKKPYELPRTLVGGGCPAFTDQKTPEQKLDVGIRCQPRGCSHHQAYWGLAKALKTEGAVLTPALRKSDKSVTLDDWEKAECLADSIEQQCSENPPHDLKHVHRVEKEVHHRVSFHPKTI</sequence>
<dbReference type="OrthoDB" id="410155at2759"/>
<organism evidence="1 2">
    <name type="scientific">Eumeta variegata</name>
    <name type="common">Bagworm moth</name>
    <name type="synonym">Eumeta japonica</name>
    <dbReference type="NCBI Taxonomy" id="151549"/>
    <lineage>
        <taxon>Eukaryota</taxon>
        <taxon>Metazoa</taxon>
        <taxon>Ecdysozoa</taxon>
        <taxon>Arthropoda</taxon>
        <taxon>Hexapoda</taxon>
        <taxon>Insecta</taxon>
        <taxon>Pterygota</taxon>
        <taxon>Neoptera</taxon>
        <taxon>Endopterygota</taxon>
        <taxon>Lepidoptera</taxon>
        <taxon>Glossata</taxon>
        <taxon>Ditrysia</taxon>
        <taxon>Tineoidea</taxon>
        <taxon>Psychidae</taxon>
        <taxon>Oiketicinae</taxon>
        <taxon>Eumeta</taxon>
    </lineage>
</organism>
<gene>
    <name evidence="1" type="ORF">EVAR_95503_1</name>
</gene>
<protein>
    <submittedName>
        <fullName evidence="1">Uncharacterized protein</fullName>
    </submittedName>
</protein>
<evidence type="ECO:0000313" key="2">
    <source>
        <dbReference type="Proteomes" id="UP000299102"/>
    </source>
</evidence>
<accession>A0A4C1UK27</accession>
<proteinExistence type="predicted"/>
<dbReference type="Proteomes" id="UP000299102">
    <property type="component" value="Unassembled WGS sequence"/>
</dbReference>